<dbReference type="PANTHER" id="PTHR38776">
    <property type="entry name" value="MLTA-INTERACTING PROTEIN-RELATED"/>
    <property type="match status" value="1"/>
</dbReference>
<evidence type="ECO:0000313" key="7">
    <source>
        <dbReference type="Proteomes" id="UP001470809"/>
    </source>
</evidence>
<dbReference type="GO" id="GO:0009279">
    <property type="term" value="C:cell outer membrane"/>
    <property type="evidence" value="ECO:0007669"/>
    <property type="project" value="UniProtKB-SubCell"/>
</dbReference>
<evidence type="ECO:0000256" key="1">
    <source>
        <dbReference type="ARBA" id="ARBA00004442"/>
    </source>
</evidence>
<dbReference type="RefSeq" id="WP_342076917.1">
    <property type="nucleotide sequence ID" value="NZ_CP151767.2"/>
</dbReference>
<accession>A0AAN0NIT6</accession>
<dbReference type="KEGG" id="yrh:AABB31_22305"/>
<reference evidence="6 7" key="2">
    <citation type="submission" date="2024-08" db="EMBL/GenBank/DDBJ databases">
        <title>Phylogenomic analyses of a clade within the roseobacter group suggest taxonomic reassignments of species of the genera Aestuariivita, Citreicella, Loktanella, Nautella, Pelagibaca, Ruegeria, Thalassobius, Thiobacimonas and Tropicibacter, and the proposal o.</title>
        <authorList>
            <person name="Jeon C.O."/>
        </authorList>
    </citation>
    <scope>NUCLEOTIDE SEQUENCE [LARGE SCALE GENOMIC DNA]</scope>
    <source>
        <strain evidence="6 7">SS1-5</strain>
    </source>
</reference>
<sequence length="240" mass="25014">MFKKLLTGTVICIGTGAYADGEWTVGILGVGTTGTYVGEDDTVGVAPFLTYETDRLSVGLDGVSYNVLEYQQGTVGLALGYRGGPDFPNKDPLFDGLKRDDAVEAGITAQLDFGNAYVSLHTMTDVSDTHGGTEANVVVGYAIAPGSFVVSAEVGARFRDKDLNQYLYGVSATEATAARSAYAADQTTTAFANLAVVYPVTQTISAVGIVEYEDLGSNADSPLVDKSDVVGVGLGLIMSF</sequence>
<evidence type="ECO:0000256" key="4">
    <source>
        <dbReference type="ARBA" id="ARBA00023136"/>
    </source>
</evidence>
<keyword evidence="7" id="KW-1185">Reference proteome</keyword>
<comment type="subcellular location">
    <subcellularLocation>
        <location evidence="1">Cell outer membrane</location>
    </subcellularLocation>
</comment>
<dbReference type="Proteomes" id="UP001470809">
    <property type="component" value="Chromosome"/>
</dbReference>
<evidence type="ECO:0000256" key="3">
    <source>
        <dbReference type="ARBA" id="ARBA00022729"/>
    </source>
</evidence>
<dbReference type="PANTHER" id="PTHR38776:SF1">
    <property type="entry name" value="MLTA-INTERACTING PROTEIN-RELATED"/>
    <property type="match status" value="1"/>
</dbReference>
<gene>
    <name evidence="6" type="ORF">AABB31_22305</name>
</gene>
<keyword evidence="4" id="KW-0472">Membrane</keyword>
<dbReference type="InterPro" id="IPR010583">
    <property type="entry name" value="MipA"/>
</dbReference>
<keyword evidence="5" id="KW-0998">Cell outer membrane</keyword>
<evidence type="ECO:0000313" key="6">
    <source>
        <dbReference type="EMBL" id="WZU67607.1"/>
    </source>
</evidence>
<keyword evidence="3" id="KW-0732">Signal</keyword>
<dbReference type="Pfam" id="PF06629">
    <property type="entry name" value="MipA"/>
    <property type="match status" value="1"/>
</dbReference>
<organism evidence="6 7">
    <name type="scientific">Yoonia rhodophyticola</name>
    <dbReference type="NCBI Taxonomy" id="3137370"/>
    <lineage>
        <taxon>Bacteria</taxon>
        <taxon>Pseudomonadati</taxon>
        <taxon>Pseudomonadota</taxon>
        <taxon>Alphaproteobacteria</taxon>
        <taxon>Rhodobacterales</taxon>
        <taxon>Paracoccaceae</taxon>
        <taxon>Yoonia</taxon>
    </lineage>
</organism>
<dbReference type="AlphaFoldDB" id="A0AAN0NIT6"/>
<reference evidence="7" key="1">
    <citation type="submission" date="2024-04" db="EMBL/GenBank/DDBJ databases">
        <title>Phylogenomic analyses of a clade within the roseobacter group suggest taxonomic reassignments of species of the genera Aestuariivita, Citreicella, Loktanella, Nautella, Pelagibaca, Ruegeria, Thalassobius, Thiobacimonas and Tropicibacter, and the proposal o.</title>
        <authorList>
            <person name="Jeon C.O."/>
        </authorList>
    </citation>
    <scope>NUCLEOTIDE SEQUENCE [LARGE SCALE GENOMIC DNA]</scope>
    <source>
        <strain evidence="7">SS1-5</strain>
    </source>
</reference>
<evidence type="ECO:0000256" key="2">
    <source>
        <dbReference type="ARBA" id="ARBA00005722"/>
    </source>
</evidence>
<evidence type="ECO:0000256" key="5">
    <source>
        <dbReference type="ARBA" id="ARBA00023237"/>
    </source>
</evidence>
<proteinExistence type="inferred from homology"/>
<name>A0AAN0NIT6_9RHOB</name>
<dbReference type="EMBL" id="CP151767">
    <property type="protein sequence ID" value="WZU67607.1"/>
    <property type="molecule type" value="Genomic_DNA"/>
</dbReference>
<protein>
    <submittedName>
        <fullName evidence="6">MipA/OmpV family protein</fullName>
    </submittedName>
</protein>
<comment type="similarity">
    <text evidence="2">Belongs to the MipA/OmpV family.</text>
</comment>